<feature type="compositionally biased region" description="Acidic residues" evidence="1">
    <location>
        <begin position="126"/>
        <end position="140"/>
    </location>
</feature>
<name>G5AIR5_PHYSP</name>
<feature type="compositionally biased region" description="Basic and acidic residues" evidence="1">
    <location>
        <begin position="113"/>
        <end position="125"/>
    </location>
</feature>
<dbReference type="KEGG" id="psoj:PHYSODRAFT_308195"/>
<dbReference type="GeneID" id="20643000"/>
<evidence type="ECO:0000256" key="1">
    <source>
        <dbReference type="SAM" id="MobiDB-lite"/>
    </source>
</evidence>
<accession>G5AIR5</accession>
<feature type="region of interest" description="Disordered" evidence="1">
    <location>
        <begin position="55"/>
        <end position="88"/>
    </location>
</feature>
<dbReference type="Proteomes" id="UP000002640">
    <property type="component" value="Unassembled WGS sequence"/>
</dbReference>
<feature type="compositionally biased region" description="Basic and acidic residues" evidence="1">
    <location>
        <begin position="59"/>
        <end position="78"/>
    </location>
</feature>
<protein>
    <recommendedName>
        <fullName evidence="2">DUF6818 domain-containing protein</fullName>
    </recommendedName>
</protein>
<dbReference type="AlphaFoldDB" id="G5AIR5"/>
<dbReference type="PANTHER" id="PTHR34409">
    <property type="entry name" value="SET DOMAIN-CONTAINING PROTEIN"/>
    <property type="match status" value="1"/>
</dbReference>
<feature type="region of interest" description="Disordered" evidence="1">
    <location>
        <begin position="100"/>
        <end position="179"/>
    </location>
</feature>
<feature type="domain" description="DUF6818" evidence="2">
    <location>
        <begin position="1"/>
        <end position="81"/>
    </location>
</feature>
<keyword evidence="4" id="KW-1185">Reference proteome</keyword>
<dbReference type="Pfam" id="PF20681">
    <property type="entry name" value="DUF6818"/>
    <property type="match status" value="1"/>
</dbReference>
<evidence type="ECO:0000313" key="4">
    <source>
        <dbReference type="Proteomes" id="UP000002640"/>
    </source>
</evidence>
<gene>
    <name evidence="3" type="ORF">PHYSODRAFT_308195</name>
</gene>
<dbReference type="RefSeq" id="XP_009539966.1">
    <property type="nucleotide sequence ID" value="XM_009541671.1"/>
</dbReference>
<proteinExistence type="predicted"/>
<evidence type="ECO:0000259" key="2">
    <source>
        <dbReference type="Pfam" id="PF20681"/>
    </source>
</evidence>
<reference evidence="3 4" key="1">
    <citation type="journal article" date="2006" name="Science">
        <title>Phytophthora genome sequences uncover evolutionary origins and mechanisms of pathogenesis.</title>
        <authorList>
            <person name="Tyler B.M."/>
            <person name="Tripathy S."/>
            <person name="Zhang X."/>
            <person name="Dehal P."/>
            <person name="Jiang R.H."/>
            <person name="Aerts A."/>
            <person name="Arredondo F.D."/>
            <person name="Baxter L."/>
            <person name="Bensasson D."/>
            <person name="Beynon J.L."/>
            <person name="Chapman J."/>
            <person name="Damasceno C.M."/>
            <person name="Dorrance A.E."/>
            <person name="Dou D."/>
            <person name="Dickerman A.W."/>
            <person name="Dubchak I.L."/>
            <person name="Garbelotto M."/>
            <person name="Gijzen M."/>
            <person name="Gordon S.G."/>
            <person name="Govers F."/>
            <person name="Grunwald N.J."/>
            <person name="Huang W."/>
            <person name="Ivors K.L."/>
            <person name="Jones R.W."/>
            <person name="Kamoun S."/>
            <person name="Krampis K."/>
            <person name="Lamour K.H."/>
            <person name="Lee M.K."/>
            <person name="McDonald W.H."/>
            <person name="Medina M."/>
            <person name="Meijer H.J."/>
            <person name="Nordberg E.K."/>
            <person name="Maclean D.J."/>
            <person name="Ospina-Giraldo M.D."/>
            <person name="Morris P.F."/>
            <person name="Phuntumart V."/>
            <person name="Putnam N.H."/>
            <person name="Rash S."/>
            <person name="Rose J.K."/>
            <person name="Sakihama Y."/>
            <person name="Salamov A.A."/>
            <person name="Savidor A."/>
            <person name="Scheuring C.F."/>
            <person name="Smith B.M."/>
            <person name="Sobral B.W."/>
            <person name="Terry A."/>
            <person name="Torto-Alalibo T.A."/>
            <person name="Win J."/>
            <person name="Xu Z."/>
            <person name="Zhang H."/>
            <person name="Grigoriev I.V."/>
            <person name="Rokhsar D.S."/>
            <person name="Boore J.L."/>
        </authorList>
    </citation>
    <scope>NUCLEOTIDE SEQUENCE [LARGE SCALE GENOMIC DNA]</scope>
    <source>
        <strain evidence="3 4">P6497</strain>
    </source>
</reference>
<dbReference type="InterPro" id="IPR049203">
    <property type="entry name" value="DUF6818"/>
</dbReference>
<sequence length="218" mass="24135">MWMTLAAESNGSRDPAWRERDFDSLRRKFRKLYGKAKPTGDQGDRLTLKQRAIPMAHETQYEIEKKGGAHTSHDGRDNGEDDENLMDEVNMALFADEVGKTFNVKPNLVSTKDGGDSNRARIDKQQEDDEEEVAEEDDESVSSANSVDDEKSSEEGTSEEADANQPRDPPLPPVPKLRGNDTRLAGVVITQQGLVPVEFAADFQQAESNLGDGEVRDA</sequence>
<organism evidence="3 4">
    <name type="scientific">Phytophthora sojae (strain P6497)</name>
    <name type="common">Soybean stem and root rot agent</name>
    <name type="synonym">Phytophthora megasperma f. sp. glycines</name>
    <dbReference type="NCBI Taxonomy" id="1094619"/>
    <lineage>
        <taxon>Eukaryota</taxon>
        <taxon>Sar</taxon>
        <taxon>Stramenopiles</taxon>
        <taxon>Oomycota</taxon>
        <taxon>Peronosporomycetes</taxon>
        <taxon>Peronosporales</taxon>
        <taxon>Peronosporaceae</taxon>
        <taxon>Phytophthora</taxon>
    </lineage>
</organism>
<dbReference type="InParanoid" id="G5AIR5"/>
<evidence type="ECO:0000313" key="3">
    <source>
        <dbReference type="EMBL" id="EGZ04591.1"/>
    </source>
</evidence>
<dbReference type="PANTHER" id="PTHR34409:SF1">
    <property type="entry name" value="MYB-LIKE DOMAIN-CONTAINING PROTEIN"/>
    <property type="match status" value="1"/>
</dbReference>
<dbReference type="EMBL" id="JH159178">
    <property type="protein sequence ID" value="EGZ04591.1"/>
    <property type="molecule type" value="Genomic_DNA"/>
</dbReference>